<dbReference type="FunFam" id="3.30.70.270:FF:000001">
    <property type="entry name" value="Diguanylate cyclase domain protein"/>
    <property type="match status" value="1"/>
</dbReference>
<dbReference type="SMART" id="SM00091">
    <property type="entry name" value="PAS"/>
    <property type="match status" value="1"/>
</dbReference>
<dbReference type="Pfam" id="PF13185">
    <property type="entry name" value="GAF_2"/>
    <property type="match status" value="1"/>
</dbReference>
<keyword evidence="1" id="KW-0812">Transmembrane</keyword>
<dbReference type="InterPro" id="IPR003018">
    <property type="entry name" value="GAF"/>
</dbReference>
<comment type="caution">
    <text evidence="5">The sequence shown here is derived from an EMBL/GenBank/DDBJ whole genome shotgun (WGS) entry which is preliminary data.</text>
</comment>
<dbReference type="InterPro" id="IPR013656">
    <property type="entry name" value="PAS_4"/>
</dbReference>
<evidence type="ECO:0000259" key="4">
    <source>
        <dbReference type="PROSITE" id="PS50887"/>
    </source>
</evidence>
<dbReference type="Gene3D" id="3.30.450.40">
    <property type="match status" value="1"/>
</dbReference>
<dbReference type="InterPro" id="IPR050469">
    <property type="entry name" value="Diguanylate_Cyclase"/>
</dbReference>
<gene>
    <name evidence="5" type="ORF">I4J89_39655</name>
</gene>
<evidence type="ECO:0000313" key="5">
    <source>
        <dbReference type="EMBL" id="MBG0567579.1"/>
    </source>
</evidence>
<evidence type="ECO:0000259" key="2">
    <source>
        <dbReference type="PROSITE" id="PS50112"/>
    </source>
</evidence>
<dbReference type="InterPro" id="IPR035965">
    <property type="entry name" value="PAS-like_dom_sf"/>
</dbReference>
<evidence type="ECO:0000256" key="1">
    <source>
        <dbReference type="SAM" id="Phobius"/>
    </source>
</evidence>
<proteinExistence type="predicted"/>
<dbReference type="Proteomes" id="UP000598146">
    <property type="component" value="Unassembled WGS sequence"/>
</dbReference>
<dbReference type="PANTHER" id="PTHR45138">
    <property type="entry name" value="REGULATORY COMPONENTS OF SENSORY TRANSDUCTION SYSTEM"/>
    <property type="match status" value="1"/>
</dbReference>
<dbReference type="Pfam" id="PF08448">
    <property type="entry name" value="PAS_4"/>
    <property type="match status" value="1"/>
</dbReference>
<dbReference type="GO" id="GO:1902201">
    <property type="term" value="P:negative regulation of bacterial-type flagellum-dependent cell motility"/>
    <property type="evidence" value="ECO:0007669"/>
    <property type="project" value="TreeGrafter"/>
</dbReference>
<sequence length="585" mass="62396">MRGAVAAFYVALTITNALTLTGSARTAMTLLAAVTAALLALAALPAADRPRLRWLAGGALGFLPVLDSVAQVAVTGQLHFTTLLMLALVGVGAAVPSRRVAAAATLGGLSGWAAAVAVRPELRTAELSHYAVQLVIAALLAAILHETVSRRQRQLRDARDEVAAVAERFTSLFHASPAGVGIADEHGRFVAVNPALCVLAGLSGDQLVGSSVRPYLDGEGEKRFVHPDGTERWAWLTVGHSSGGDGSWMLLQLQDITDRRRAEAAVRESDRLLAAVSAAARRIRTGEDARSTIIEAVRDLAEADNVTLLEPNPSGAEMVATGVAGADVLGTRVPLDGTSMISRVYRDREPIFLSDPAQDPRVSPALLKLVEGRSMLWQPVLVDGKAMAVLAVGWKRRVETVSDHRARAVALLADETALALDHERLLNRLEQMAFTDTLTGLPNRRAWQRRLAELMTQDRPLTVAIADLDHFKRYNDTYGHNAGDDLLHRSATAFAAELGPGDAIARWGGEEFVIALSGRTPDEAAALLERVRRAMPDAETCSIGYAVWHGGESSEQLLERADQALYTAKHGGRDAVCGASAPVTL</sequence>
<dbReference type="GO" id="GO:0043709">
    <property type="term" value="P:cell adhesion involved in single-species biofilm formation"/>
    <property type="evidence" value="ECO:0007669"/>
    <property type="project" value="TreeGrafter"/>
</dbReference>
<dbReference type="PROSITE" id="PS50887">
    <property type="entry name" value="GGDEF"/>
    <property type="match status" value="1"/>
</dbReference>
<accession>A0A931CCJ8</accession>
<dbReference type="InterPro" id="IPR000700">
    <property type="entry name" value="PAS-assoc_C"/>
</dbReference>
<dbReference type="PANTHER" id="PTHR45138:SF9">
    <property type="entry name" value="DIGUANYLATE CYCLASE DGCM-RELATED"/>
    <property type="match status" value="1"/>
</dbReference>
<dbReference type="SUPFAM" id="SSF55781">
    <property type="entry name" value="GAF domain-like"/>
    <property type="match status" value="1"/>
</dbReference>
<dbReference type="Gene3D" id="3.30.450.20">
    <property type="entry name" value="PAS domain"/>
    <property type="match status" value="2"/>
</dbReference>
<keyword evidence="1" id="KW-1133">Transmembrane helix</keyword>
<feature type="transmembrane region" description="Helical" evidence="1">
    <location>
        <begin position="54"/>
        <end position="72"/>
    </location>
</feature>
<dbReference type="SUPFAM" id="SSF55073">
    <property type="entry name" value="Nucleotide cyclase"/>
    <property type="match status" value="1"/>
</dbReference>
<evidence type="ECO:0000313" key="6">
    <source>
        <dbReference type="Proteomes" id="UP000598146"/>
    </source>
</evidence>
<dbReference type="SUPFAM" id="SSF55785">
    <property type="entry name" value="PYP-like sensor domain (PAS domain)"/>
    <property type="match status" value="1"/>
</dbReference>
<dbReference type="AlphaFoldDB" id="A0A931CCJ8"/>
<feature type="domain" description="PAS" evidence="2">
    <location>
        <begin position="165"/>
        <end position="228"/>
    </location>
</feature>
<dbReference type="NCBIfam" id="TIGR00254">
    <property type="entry name" value="GGDEF"/>
    <property type="match status" value="1"/>
</dbReference>
<dbReference type="Pfam" id="PF00990">
    <property type="entry name" value="GGDEF"/>
    <property type="match status" value="1"/>
</dbReference>
<dbReference type="PROSITE" id="PS50112">
    <property type="entry name" value="PAS"/>
    <property type="match status" value="1"/>
</dbReference>
<keyword evidence="1" id="KW-0472">Membrane</keyword>
<feature type="domain" description="GGDEF" evidence="4">
    <location>
        <begin position="459"/>
        <end position="581"/>
    </location>
</feature>
<reference evidence="5" key="1">
    <citation type="submission" date="2020-11" db="EMBL/GenBank/DDBJ databases">
        <title>Isolation and identification of active actinomycetes.</title>
        <authorList>
            <person name="Sun X."/>
        </authorList>
    </citation>
    <scope>NUCLEOTIDE SEQUENCE</scope>
    <source>
        <strain evidence="5">NEAU-A11</strain>
    </source>
</reference>
<dbReference type="SMART" id="SM00065">
    <property type="entry name" value="GAF"/>
    <property type="match status" value="1"/>
</dbReference>
<keyword evidence="6" id="KW-1185">Reference proteome</keyword>
<dbReference type="InterPro" id="IPR029787">
    <property type="entry name" value="Nucleotide_cyclase"/>
</dbReference>
<dbReference type="GO" id="GO:0052621">
    <property type="term" value="F:diguanylate cyclase activity"/>
    <property type="evidence" value="ECO:0007669"/>
    <property type="project" value="TreeGrafter"/>
</dbReference>
<name>A0A931CCJ8_9ACTN</name>
<dbReference type="CDD" id="cd00130">
    <property type="entry name" value="PAS"/>
    <property type="match status" value="1"/>
</dbReference>
<dbReference type="SMART" id="SM00267">
    <property type="entry name" value="GGDEF"/>
    <property type="match status" value="1"/>
</dbReference>
<dbReference type="Gene3D" id="3.30.70.270">
    <property type="match status" value="1"/>
</dbReference>
<feature type="domain" description="PAC" evidence="3">
    <location>
        <begin position="218"/>
        <end position="268"/>
    </location>
</feature>
<dbReference type="CDD" id="cd01949">
    <property type="entry name" value="GGDEF"/>
    <property type="match status" value="1"/>
</dbReference>
<organism evidence="5 6">
    <name type="scientific">Actinoplanes aureus</name>
    <dbReference type="NCBI Taxonomy" id="2792083"/>
    <lineage>
        <taxon>Bacteria</taxon>
        <taxon>Bacillati</taxon>
        <taxon>Actinomycetota</taxon>
        <taxon>Actinomycetes</taxon>
        <taxon>Micromonosporales</taxon>
        <taxon>Micromonosporaceae</taxon>
        <taxon>Actinoplanes</taxon>
    </lineage>
</organism>
<dbReference type="InterPro" id="IPR000160">
    <property type="entry name" value="GGDEF_dom"/>
</dbReference>
<feature type="transmembrane region" description="Helical" evidence="1">
    <location>
        <begin position="27"/>
        <end position="47"/>
    </location>
</feature>
<dbReference type="NCBIfam" id="TIGR00229">
    <property type="entry name" value="sensory_box"/>
    <property type="match status" value="1"/>
</dbReference>
<dbReference type="InterPro" id="IPR000014">
    <property type="entry name" value="PAS"/>
</dbReference>
<dbReference type="PROSITE" id="PS50113">
    <property type="entry name" value="PAC"/>
    <property type="match status" value="1"/>
</dbReference>
<protein>
    <submittedName>
        <fullName evidence="5">Diguanylate cyclase</fullName>
    </submittedName>
</protein>
<dbReference type="EMBL" id="JADQTO010000028">
    <property type="protein sequence ID" value="MBG0567579.1"/>
    <property type="molecule type" value="Genomic_DNA"/>
</dbReference>
<dbReference type="GO" id="GO:0005886">
    <property type="term" value="C:plasma membrane"/>
    <property type="evidence" value="ECO:0007669"/>
    <property type="project" value="TreeGrafter"/>
</dbReference>
<evidence type="ECO:0000259" key="3">
    <source>
        <dbReference type="PROSITE" id="PS50113"/>
    </source>
</evidence>
<dbReference type="InterPro" id="IPR043128">
    <property type="entry name" value="Rev_trsase/Diguanyl_cyclase"/>
</dbReference>
<dbReference type="InterPro" id="IPR029016">
    <property type="entry name" value="GAF-like_dom_sf"/>
</dbReference>